<dbReference type="SUPFAM" id="SSF56935">
    <property type="entry name" value="Porins"/>
    <property type="match status" value="1"/>
</dbReference>
<reference evidence="9" key="1">
    <citation type="submission" date="2022-01" db="EMBL/GenBank/DDBJ databases">
        <authorList>
            <person name="Jo J.-H."/>
            <person name="Im W.-T."/>
        </authorList>
    </citation>
    <scope>NUCLEOTIDE SEQUENCE</scope>
    <source>
        <strain evidence="9">XY25</strain>
    </source>
</reference>
<dbReference type="InterPro" id="IPR005017">
    <property type="entry name" value="OMPP1/FadL/TodX"/>
</dbReference>
<dbReference type="Pfam" id="PF03349">
    <property type="entry name" value="Toluene_X"/>
    <property type="match status" value="1"/>
</dbReference>
<keyword evidence="6" id="KW-0472">Membrane</keyword>
<dbReference type="PANTHER" id="PTHR35093">
    <property type="entry name" value="OUTER MEMBRANE PROTEIN NMB0088-RELATED"/>
    <property type="match status" value="1"/>
</dbReference>
<evidence type="ECO:0000313" key="9">
    <source>
        <dbReference type="EMBL" id="MCG2576180.1"/>
    </source>
</evidence>
<keyword evidence="5 8" id="KW-0732">Signal</keyword>
<comment type="caution">
    <text evidence="9">The sequence shown here is derived from an EMBL/GenBank/DDBJ whole genome shotgun (WGS) entry which is preliminary data.</text>
</comment>
<dbReference type="PANTHER" id="PTHR35093:SF3">
    <property type="entry name" value="LONG-CHAIN FATTY ACID TRANSPORT PROTEIN"/>
    <property type="match status" value="1"/>
</dbReference>
<name>A0ABS9JZ51_9RHOO</name>
<evidence type="ECO:0000256" key="8">
    <source>
        <dbReference type="SAM" id="SignalP"/>
    </source>
</evidence>
<evidence type="ECO:0000313" key="10">
    <source>
        <dbReference type="Proteomes" id="UP001165384"/>
    </source>
</evidence>
<comment type="subcellular location">
    <subcellularLocation>
        <location evidence="1">Cell outer membrane</location>
        <topology evidence="1">Multi-pass membrane protein</topology>
    </subcellularLocation>
</comment>
<evidence type="ECO:0000256" key="3">
    <source>
        <dbReference type="ARBA" id="ARBA00022452"/>
    </source>
</evidence>
<sequence>MNKLTLRTVPALMLAAFSSVASAAAFQLWEQNASGLGNAYAGSAAVADNASTVFFNPAGMSELAGYQVSLGVVGVGPSYEFQDGGSSGVTMGSGNGGDAGGWHAVPNLYLSGRLTDKLSLGFGVSSPFGLATEYDSGWIGKAQTIKSEIRTVNYNPSLAYRINDKISLGFGVNYQKIDAELTNSLSALKGDDSAWGWNVGALFKLSPAMRVGVSYRSSIKYTLEGTLNGSVPVKADVELPDTAILSVWQQVSDRWEAMGDISYTRWSTLNSLNVLSRSSGATLGTERFNYDNSWRVAWGAAYKASDAAKIKFGIAYDRTPVNDTDRSARVPDNSRLWLSLGGQWNAGRYGKIDAGYSYLYVKDSDINMNKNATLLRGSYDASAHIVGVQYSVGF</sequence>
<keyword evidence="4" id="KW-0812">Transmembrane</keyword>
<evidence type="ECO:0000256" key="6">
    <source>
        <dbReference type="ARBA" id="ARBA00023136"/>
    </source>
</evidence>
<keyword evidence="3" id="KW-1134">Transmembrane beta strand</keyword>
<accession>A0ABS9JZ51</accession>
<keyword evidence="7" id="KW-0998">Cell outer membrane</keyword>
<comment type="similarity">
    <text evidence="2">Belongs to the OmpP1/FadL family.</text>
</comment>
<organism evidence="9 10">
    <name type="scientific">Dechloromonas hankyongensis</name>
    <dbReference type="NCBI Taxonomy" id="2908002"/>
    <lineage>
        <taxon>Bacteria</taxon>
        <taxon>Pseudomonadati</taxon>
        <taxon>Pseudomonadota</taxon>
        <taxon>Betaproteobacteria</taxon>
        <taxon>Rhodocyclales</taxon>
        <taxon>Azonexaceae</taxon>
        <taxon>Dechloromonas</taxon>
    </lineage>
</organism>
<gene>
    <name evidence="9" type="ORF">LZ012_04135</name>
</gene>
<dbReference type="RefSeq" id="WP_275707804.1">
    <property type="nucleotide sequence ID" value="NZ_JAKLTN010000001.1"/>
</dbReference>
<feature type="signal peptide" evidence="8">
    <location>
        <begin position="1"/>
        <end position="23"/>
    </location>
</feature>
<feature type="chain" id="PRO_5046152651" evidence="8">
    <location>
        <begin position="24"/>
        <end position="394"/>
    </location>
</feature>
<dbReference type="Proteomes" id="UP001165384">
    <property type="component" value="Unassembled WGS sequence"/>
</dbReference>
<keyword evidence="10" id="KW-1185">Reference proteome</keyword>
<evidence type="ECO:0000256" key="7">
    <source>
        <dbReference type="ARBA" id="ARBA00023237"/>
    </source>
</evidence>
<dbReference type="Gene3D" id="2.40.160.60">
    <property type="entry name" value="Outer membrane protein transport protein (OMPP1/FadL/TodX)"/>
    <property type="match status" value="1"/>
</dbReference>
<proteinExistence type="inferred from homology"/>
<evidence type="ECO:0000256" key="4">
    <source>
        <dbReference type="ARBA" id="ARBA00022692"/>
    </source>
</evidence>
<protein>
    <submittedName>
        <fullName evidence="9">Outer membrane protein transport protein</fullName>
    </submittedName>
</protein>
<dbReference type="EMBL" id="JAKLTN010000001">
    <property type="protein sequence ID" value="MCG2576180.1"/>
    <property type="molecule type" value="Genomic_DNA"/>
</dbReference>
<evidence type="ECO:0000256" key="5">
    <source>
        <dbReference type="ARBA" id="ARBA00022729"/>
    </source>
</evidence>
<evidence type="ECO:0000256" key="1">
    <source>
        <dbReference type="ARBA" id="ARBA00004571"/>
    </source>
</evidence>
<evidence type="ECO:0000256" key="2">
    <source>
        <dbReference type="ARBA" id="ARBA00008163"/>
    </source>
</evidence>